<proteinExistence type="inferred from homology"/>
<dbReference type="InterPro" id="IPR047347">
    <property type="entry name" value="YvaQ-like_sensor"/>
</dbReference>
<comment type="subcellular location">
    <subcellularLocation>
        <location evidence="1">Membrane</location>
    </subcellularLocation>
</comment>
<dbReference type="FunFam" id="1.10.287.950:FF:000001">
    <property type="entry name" value="Methyl-accepting chemotaxis sensory transducer"/>
    <property type="match status" value="1"/>
</dbReference>
<dbReference type="SMART" id="SM00283">
    <property type="entry name" value="MA"/>
    <property type="match status" value="1"/>
</dbReference>
<comment type="caution">
    <text evidence="7">The sequence shown here is derived from an EMBL/GenBank/DDBJ whole genome shotgun (WGS) entry which is preliminary data.</text>
</comment>
<dbReference type="CDD" id="cd19411">
    <property type="entry name" value="MCP2201-like_sensor"/>
    <property type="match status" value="1"/>
</dbReference>
<dbReference type="SMART" id="SM00304">
    <property type="entry name" value="HAMP"/>
    <property type="match status" value="1"/>
</dbReference>
<dbReference type="PANTHER" id="PTHR43531">
    <property type="entry name" value="PROTEIN ICFG"/>
    <property type="match status" value="1"/>
</dbReference>
<protein>
    <submittedName>
        <fullName evidence="7">Methyl-accepting chemotaxis protein</fullName>
    </submittedName>
</protein>
<dbReference type="InterPro" id="IPR004089">
    <property type="entry name" value="MCPsignal_dom"/>
</dbReference>
<evidence type="ECO:0000313" key="8">
    <source>
        <dbReference type="Proteomes" id="UP000240638"/>
    </source>
</evidence>
<feature type="domain" description="HAMP" evidence="6">
    <location>
        <begin position="134"/>
        <end position="186"/>
    </location>
</feature>
<dbReference type="Gene3D" id="1.10.287.950">
    <property type="entry name" value="Methyl-accepting chemotaxis protein"/>
    <property type="match status" value="1"/>
</dbReference>
<evidence type="ECO:0000256" key="2">
    <source>
        <dbReference type="ARBA" id="ARBA00022481"/>
    </source>
</evidence>
<dbReference type="SUPFAM" id="SSF58104">
    <property type="entry name" value="Methyl-accepting chemotaxis protein (MCP) signaling domain"/>
    <property type="match status" value="1"/>
</dbReference>
<dbReference type="Pfam" id="PF00015">
    <property type="entry name" value="MCPsignal"/>
    <property type="match status" value="1"/>
</dbReference>
<dbReference type="InterPro" id="IPR024478">
    <property type="entry name" value="HlyB_4HB_MCP"/>
</dbReference>
<feature type="domain" description="Methyl-accepting transducer" evidence="5">
    <location>
        <begin position="191"/>
        <end position="420"/>
    </location>
</feature>
<dbReference type="RefSeq" id="WP_107154471.1">
    <property type="nucleotide sequence ID" value="NZ_PYUC01000032.1"/>
</dbReference>
<keyword evidence="4" id="KW-0807">Transducer</keyword>
<evidence type="ECO:0000313" key="7">
    <source>
        <dbReference type="EMBL" id="PTB16763.1"/>
    </source>
</evidence>
<evidence type="ECO:0000256" key="4">
    <source>
        <dbReference type="PROSITE-ProRule" id="PRU00284"/>
    </source>
</evidence>
<evidence type="ECO:0000256" key="1">
    <source>
        <dbReference type="ARBA" id="ARBA00004370"/>
    </source>
</evidence>
<gene>
    <name evidence="7" type="ORF">C9I57_31745</name>
</gene>
<dbReference type="InterPro" id="IPR003660">
    <property type="entry name" value="HAMP_dom"/>
</dbReference>
<keyword evidence="2" id="KW-0488">Methylation</keyword>
<evidence type="ECO:0000259" key="5">
    <source>
        <dbReference type="PROSITE" id="PS50111"/>
    </source>
</evidence>
<dbReference type="PANTHER" id="PTHR43531:SF14">
    <property type="entry name" value="METHYL-ACCEPTING CHEMOTAXIS PROTEIN I-RELATED"/>
    <property type="match status" value="1"/>
</dbReference>
<dbReference type="PRINTS" id="PR00260">
    <property type="entry name" value="CHEMTRNSDUCR"/>
</dbReference>
<dbReference type="Pfam" id="PF12729">
    <property type="entry name" value="4HB_MCP_1"/>
    <property type="match status" value="1"/>
</dbReference>
<dbReference type="EMBL" id="PYUC01000032">
    <property type="protein sequence ID" value="PTB16763.1"/>
    <property type="molecule type" value="Genomic_DNA"/>
</dbReference>
<evidence type="ECO:0000259" key="6">
    <source>
        <dbReference type="PROSITE" id="PS50885"/>
    </source>
</evidence>
<name>A0A2T3XJR2_9BURK</name>
<dbReference type="Pfam" id="PF00672">
    <property type="entry name" value="HAMP"/>
    <property type="match status" value="1"/>
</dbReference>
<dbReference type="PROSITE" id="PS50111">
    <property type="entry name" value="CHEMOTAXIS_TRANSDUC_2"/>
    <property type="match status" value="1"/>
</dbReference>
<dbReference type="GO" id="GO:0005886">
    <property type="term" value="C:plasma membrane"/>
    <property type="evidence" value="ECO:0007669"/>
    <property type="project" value="TreeGrafter"/>
</dbReference>
<sequence length="494" mass="52325">MPAPWAQDAFTGCLQTIDKALEMLDQLVEQREGRAMLAQIKESRAAYVASFSKVSQLLRNDKRDEAASTMRGETLPLLDVLQEHIKALVDFQKKRVADGGVQARQDIDSARNLMVGLGSAALVIGFGLARAVTRSITRPWRDAVRVAQAVASGNLTSRILVHSNDETGQLLQSLKDMNERLKEIVGEVRLGTDTIATASSQIASGNLDLSSRTEEQAASLEETAASMQELTSTVRQNADNAKHATMLATTASGIARRGGDVVERVVDTMHGISDSSTKIAQIISVIEGIAFQTNILALNAAVEAARAGEQGRGFAVVAGEVRTLAQRSATAAKEINELISESVAQVNTGSKLVEEVGQTIGEVVQSVKRVTDIMNDIAAASEAQSAGIEQVNTAVTQMDKVTQQNATLVEQASAAAQSMAQQAQALREAVAAFKVGDTGVPGEFSIVTAGRVRAIAAVTDLVKPLSARRALRCPKGPAAAESSVIATEPDWQTF</sequence>
<dbReference type="InterPro" id="IPR051310">
    <property type="entry name" value="MCP_chemotaxis"/>
</dbReference>
<dbReference type="InterPro" id="IPR004090">
    <property type="entry name" value="Chemotax_Me-accpt_rcpt"/>
</dbReference>
<dbReference type="CDD" id="cd06225">
    <property type="entry name" value="HAMP"/>
    <property type="match status" value="1"/>
</dbReference>
<dbReference type="GO" id="GO:0007165">
    <property type="term" value="P:signal transduction"/>
    <property type="evidence" value="ECO:0007669"/>
    <property type="project" value="UniProtKB-KW"/>
</dbReference>
<dbReference type="Proteomes" id="UP000240638">
    <property type="component" value="Unassembled WGS sequence"/>
</dbReference>
<dbReference type="PROSITE" id="PS50885">
    <property type="entry name" value="HAMP"/>
    <property type="match status" value="1"/>
</dbReference>
<comment type="similarity">
    <text evidence="3">Belongs to the methyl-accepting chemotaxis (MCP) protein family.</text>
</comment>
<dbReference type="CDD" id="cd11386">
    <property type="entry name" value="MCP_signal"/>
    <property type="match status" value="1"/>
</dbReference>
<evidence type="ECO:0000256" key="3">
    <source>
        <dbReference type="ARBA" id="ARBA00029447"/>
    </source>
</evidence>
<dbReference type="GO" id="GO:0004888">
    <property type="term" value="F:transmembrane signaling receptor activity"/>
    <property type="evidence" value="ECO:0007669"/>
    <property type="project" value="InterPro"/>
</dbReference>
<organism evidence="7 8">
    <name type="scientific">Trinickia symbiotica</name>
    <dbReference type="NCBI Taxonomy" id="863227"/>
    <lineage>
        <taxon>Bacteria</taxon>
        <taxon>Pseudomonadati</taxon>
        <taxon>Pseudomonadota</taxon>
        <taxon>Betaproteobacteria</taxon>
        <taxon>Burkholderiales</taxon>
        <taxon>Burkholderiaceae</taxon>
        <taxon>Trinickia</taxon>
    </lineage>
</organism>
<accession>A0A2T3XJR2</accession>
<dbReference type="AlphaFoldDB" id="A0A2T3XJR2"/>
<dbReference type="GO" id="GO:0006935">
    <property type="term" value="P:chemotaxis"/>
    <property type="evidence" value="ECO:0007669"/>
    <property type="project" value="InterPro"/>
</dbReference>
<reference evidence="7 8" key="1">
    <citation type="submission" date="2018-03" db="EMBL/GenBank/DDBJ databases">
        <title>Whole genome analyses suggest that Burkholderia sensu lato contains two further novel genera in the rhizoxinica-symbiotica group Mycetohabitans gen. nov., and Trinickia gen. nov.: implications for the evolution of diazotrophy and nodulation in the Burkholderiaceae.</title>
        <authorList>
            <person name="Estrada De Los Santos P."/>
            <person name="Palmer M."/>
            <person name="Chavez-Ramirez B."/>
            <person name="Steenkamp E.T."/>
            <person name="Hirsch A.M."/>
            <person name="Manyaka P."/>
            <person name="Maluk M."/>
            <person name="Lafos M."/>
            <person name="Crook M."/>
            <person name="Gross E."/>
            <person name="Simon M.F."/>
            <person name="Bueno Dos Reis Junior F."/>
            <person name="Poole P.S."/>
            <person name="Venter S.N."/>
            <person name="James E.K."/>
        </authorList>
    </citation>
    <scope>NUCLEOTIDE SEQUENCE [LARGE SCALE GENOMIC DNA]</scope>
    <source>
        <strain evidence="7 8">JPY-366</strain>
    </source>
</reference>